<dbReference type="AlphaFoldDB" id="A0A2H0M122"/>
<dbReference type="GO" id="GO:0005886">
    <property type="term" value="C:plasma membrane"/>
    <property type="evidence" value="ECO:0007669"/>
    <property type="project" value="TreeGrafter"/>
</dbReference>
<keyword evidence="6 7" id="KW-0472">Membrane</keyword>
<evidence type="ECO:0000256" key="1">
    <source>
        <dbReference type="ARBA" id="ARBA00004127"/>
    </source>
</evidence>
<keyword evidence="8" id="KW-0830">Ubiquinone</keyword>
<dbReference type="Proteomes" id="UP000229641">
    <property type="component" value="Unassembled WGS sequence"/>
</dbReference>
<dbReference type="InterPro" id="IPR003667">
    <property type="entry name" value="NqrDE/RnfAE"/>
</dbReference>
<evidence type="ECO:0000256" key="6">
    <source>
        <dbReference type="ARBA" id="ARBA00023136"/>
    </source>
</evidence>
<evidence type="ECO:0000256" key="3">
    <source>
        <dbReference type="ARBA" id="ARBA00022692"/>
    </source>
</evidence>
<accession>A0A2H0M122</accession>
<keyword evidence="4" id="KW-1278">Translocase</keyword>
<feature type="transmembrane region" description="Helical" evidence="7">
    <location>
        <begin position="21"/>
        <end position="43"/>
    </location>
</feature>
<reference evidence="8 9" key="1">
    <citation type="submission" date="2017-09" db="EMBL/GenBank/DDBJ databases">
        <title>Depth-based differentiation of microbial function through sediment-hosted aquifers and enrichment of novel symbionts in the deep terrestrial subsurface.</title>
        <authorList>
            <person name="Probst A.J."/>
            <person name="Ladd B."/>
            <person name="Jarett J.K."/>
            <person name="Geller-Mcgrath D.E."/>
            <person name="Sieber C.M."/>
            <person name="Emerson J.B."/>
            <person name="Anantharaman K."/>
            <person name="Thomas B.C."/>
            <person name="Malmstrom R."/>
            <person name="Stieglmeier M."/>
            <person name="Klingl A."/>
            <person name="Woyke T."/>
            <person name="Ryan C.M."/>
            <person name="Banfield J.F."/>
        </authorList>
    </citation>
    <scope>NUCLEOTIDE SEQUENCE [LARGE SCALE GENOMIC DNA]</scope>
    <source>
        <strain evidence="8">CG11_big_fil_rev_8_21_14_0_20_42_13</strain>
    </source>
</reference>
<evidence type="ECO:0000256" key="7">
    <source>
        <dbReference type="SAM" id="Phobius"/>
    </source>
</evidence>
<feature type="transmembrane region" description="Helical" evidence="7">
    <location>
        <begin position="81"/>
        <end position="102"/>
    </location>
</feature>
<dbReference type="Pfam" id="PF02508">
    <property type="entry name" value="Rnf-Nqr"/>
    <property type="match status" value="1"/>
</dbReference>
<dbReference type="EMBL" id="PCWA01000041">
    <property type="protein sequence ID" value="PIQ89425.1"/>
    <property type="molecule type" value="Genomic_DNA"/>
</dbReference>
<protein>
    <submittedName>
        <fullName evidence="8">NADH:ubiquinone reductase (Na(+)-transporting) subunit D</fullName>
    </submittedName>
</protein>
<feature type="transmembrane region" description="Helical" evidence="7">
    <location>
        <begin position="108"/>
        <end position="124"/>
    </location>
</feature>
<feature type="transmembrane region" description="Helical" evidence="7">
    <location>
        <begin position="49"/>
        <end position="69"/>
    </location>
</feature>
<dbReference type="PIRSF" id="PIRSF006102">
    <property type="entry name" value="NQR_DE"/>
    <property type="match status" value="1"/>
</dbReference>
<evidence type="ECO:0000313" key="9">
    <source>
        <dbReference type="Proteomes" id="UP000229641"/>
    </source>
</evidence>
<evidence type="ECO:0000256" key="2">
    <source>
        <dbReference type="ARBA" id="ARBA00022448"/>
    </source>
</evidence>
<feature type="transmembrane region" description="Helical" evidence="7">
    <location>
        <begin position="136"/>
        <end position="158"/>
    </location>
</feature>
<dbReference type="GO" id="GO:0012505">
    <property type="term" value="C:endomembrane system"/>
    <property type="evidence" value="ECO:0007669"/>
    <property type="project" value="UniProtKB-SubCell"/>
</dbReference>
<comment type="subcellular location">
    <subcellularLocation>
        <location evidence="1">Endomembrane system</location>
        <topology evidence="1">Multi-pass membrane protein</topology>
    </subcellularLocation>
</comment>
<gene>
    <name evidence="8" type="ORF">COV72_03055</name>
</gene>
<evidence type="ECO:0000256" key="4">
    <source>
        <dbReference type="ARBA" id="ARBA00022967"/>
    </source>
</evidence>
<evidence type="ECO:0000313" key="8">
    <source>
        <dbReference type="EMBL" id="PIQ89425.1"/>
    </source>
</evidence>
<dbReference type="PANTHER" id="PTHR30586">
    <property type="entry name" value="ELECTRON TRANSPORT COMPLEX PROTEIN RNFE"/>
    <property type="match status" value="1"/>
</dbReference>
<keyword evidence="3 7" id="KW-0812">Transmembrane</keyword>
<proteinExistence type="predicted"/>
<dbReference type="PANTHER" id="PTHR30586:SF1">
    <property type="entry name" value="NA(+)-TRANSLOCATING NADH-QUINONE REDUCTASE SUBUNIT D"/>
    <property type="match status" value="1"/>
</dbReference>
<feature type="transmembrane region" description="Helical" evidence="7">
    <location>
        <begin position="178"/>
        <end position="200"/>
    </location>
</feature>
<keyword evidence="2" id="KW-0813">Transport</keyword>
<keyword evidence="5 7" id="KW-1133">Transmembrane helix</keyword>
<sequence>MPKKQPKRNIMHTKWFKTLSAGLWLDNPIFCMVLGICSALAITNKVANALAMGAGVTFCLIFSSLFISLLRNLIPPRVRILTYMVVIATFVICVDNFLKAFFPPLSEALGPYVGLIITNCIIMGRCEAYAVKNTVFYSVLDALGCGLGYSLVLIFMAIVRESMAFGTILEFRIMPGWWQDWVMMAVAPGAFFLLGVYLWILRTLAKKTEQ</sequence>
<comment type="caution">
    <text evidence="8">The sequence shown here is derived from an EMBL/GenBank/DDBJ whole genome shotgun (WGS) entry which is preliminary data.</text>
</comment>
<organism evidence="8 9">
    <name type="scientific">Candidatus Ghiorseimicrobium undicola</name>
    <dbReference type="NCBI Taxonomy" id="1974746"/>
    <lineage>
        <taxon>Bacteria</taxon>
        <taxon>Pseudomonadati</taxon>
        <taxon>Candidatus Omnitrophota</taxon>
        <taxon>Candidatus Ghiorseimicrobium</taxon>
    </lineage>
</organism>
<name>A0A2H0M122_9BACT</name>
<evidence type="ECO:0000256" key="5">
    <source>
        <dbReference type="ARBA" id="ARBA00022989"/>
    </source>
</evidence>